<keyword evidence="3" id="KW-1185">Reference proteome</keyword>
<dbReference type="Proteomes" id="UP001226691">
    <property type="component" value="Unassembled WGS sequence"/>
</dbReference>
<evidence type="ECO:0000256" key="1">
    <source>
        <dbReference type="SAM" id="MobiDB-lite"/>
    </source>
</evidence>
<evidence type="ECO:0000313" key="2">
    <source>
        <dbReference type="EMBL" id="MDQ1122649.1"/>
    </source>
</evidence>
<sequence>MAEDVLEDVQRDACVGHPGGSGVPEAVPSEVGEAEIADDLVPVRRVPHGRGRESAALRADQQPVLGLLAFREAFQDRAERVEDRNTALSAKS</sequence>
<evidence type="ECO:0000313" key="3">
    <source>
        <dbReference type="Proteomes" id="UP001226691"/>
    </source>
</evidence>
<gene>
    <name evidence="2" type="ORF">QE412_001222</name>
</gene>
<organism evidence="2 3">
    <name type="scientific">Microbacterium trichothecenolyticum</name>
    <name type="common">Aureobacterium trichothecenolyticum</name>
    <dbReference type="NCBI Taxonomy" id="69370"/>
    <lineage>
        <taxon>Bacteria</taxon>
        <taxon>Bacillati</taxon>
        <taxon>Actinomycetota</taxon>
        <taxon>Actinomycetes</taxon>
        <taxon>Micrococcales</taxon>
        <taxon>Microbacteriaceae</taxon>
        <taxon>Microbacterium</taxon>
    </lineage>
</organism>
<protein>
    <submittedName>
        <fullName evidence="2">Uncharacterized protein</fullName>
    </submittedName>
</protein>
<comment type="caution">
    <text evidence="2">The sequence shown here is derived from an EMBL/GenBank/DDBJ whole genome shotgun (WGS) entry which is preliminary data.</text>
</comment>
<feature type="region of interest" description="Disordered" evidence="1">
    <location>
        <begin position="1"/>
        <end position="26"/>
    </location>
</feature>
<dbReference type="EMBL" id="JAUTBF010000001">
    <property type="protein sequence ID" value="MDQ1122649.1"/>
    <property type="molecule type" value="Genomic_DNA"/>
</dbReference>
<reference evidence="2 3" key="1">
    <citation type="submission" date="2023-07" db="EMBL/GenBank/DDBJ databases">
        <title>Functional and genomic diversity of the sorghum phyllosphere microbiome.</title>
        <authorList>
            <person name="Shade A."/>
        </authorList>
    </citation>
    <scope>NUCLEOTIDE SEQUENCE [LARGE SCALE GENOMIC DNA]</scope>
    <source>
        <strain evidence="2 3">SORGH_AS_1207</strain>
    </source>
</reference>
<accession>A0ABU0TSK7</accession>
<proteinExistence type="predicted"/>
<name>A0ABU0TSK7_MICTR</name>